<organism evidence="1 2">
    <name type="scientific">Comamonas antarctica</name>
    <dbReference type="NCBI Taxonomy" id="2743470"/>
    <lineage>
        <taxon>Bacteria</taxon>
        <taxon>Pseudomonadati</taxon>
        <taxon>Pseudomonadota</taxon>
        <taxon>Betaproteobacteria</taxon>
        <taxon>Burkholderiales</taxon>
        <taxon>Comamonadaceae</taxon>
        <taxon>Comamonas</taxon>
    </lineage>
</organism>
<dbReference type="InterPro" id="IPR026325">
    <property type="entry name" value="DUF932"/>
</dbReference>
<dbReference type="AlphaFoldDB" id="A0A6N1XC35"/>
<reference evidence="1 2" key="1">
    <citation type="submission" date="2020-06" db="EMBL/GenBank/DDBJ databases">
        <title>Acidovorax antarctica sp. nov., isolated from Corinth ice sheet soil, Antarctic Fields Peninsula.</title>
        <authorList>
            <person name="Xu Q."/>
            <person name="Peng F."/>
        </authorList>
    </citation>
    <scope>NUCLEOTIDE SEQUENCE [LARGE SCALE GENOMIC DNA]</scope>
    <source>
        <strain evidence="1 2">16-35-5</strain>
        <plasmid evidence="1 2">unnamed2</plasmid>
    </source>
</reference>
<dbReference type="Pfam" id="PF06067">
    <property type="entry name" value="DUF932"/>
    <property type="match status" value="1"/>
</dbReference>
<gene>
    <name evidence="1" type="ORF">HUK68_22375</name>
</gene>
<evidence type="ECO:0000313" key="2">
    <source>
        <dbReference type="Proteomes" id="UP000509579"/>
    </source>
</evidence>
<name>A0A6N1XC35_9BURK</name>
<dbReference type="Proteomes" id="UP000509579">
    <property type="component" value="Plasmid unnamed2"/>
</dbReference>
<geneLocation type="plasmid" evidence="1 2">
    <name>unnamed2</name>
</geneLocation>
<dbReference type="KEGG" id="aant:HUK68_22375"/>
<accession>A0A6N1XC35</accession>
<protein>
    <submittedName>
        <fullName evidence="1">DUF932 domain-containing protein</fullName>
    </submittedName>
</protein>
<keyword evidence="1" id="KW-0614">Plasmid</keyword>
<dbReference type="EMBL" id="CP054842">
    <property type="protein sequence ID" value="QKV55702.1"/>
    <property type="molecule type" value="Genomic_DNA"/>
</dbReference>
<evidence type="ECO:0000313" key="1">
    <source>
        <dbReference type="EMBL" id="QKV55702.1"/>
    </source>
</evidence>
<keyword evidence="2" id="KW-1185">Reference proteome</keyword>
<sequence>MQLASRFASHSPALRSDLPLTDVQIREVAPSIFAQEKHSSRSERYSYIATSAILSELRKEGFDPFMVCQTRVRDEGKREHTKHMVRLRHAAQVDDAEANELTSSPTLAFGHRLRGKEGDSCCAMQSHALT</sequence>
<proteinExistence type="predicted"/>